<feature type="region of interest" description="Disordered" evidence="1">
    <location>
        <begin position="1"/>
        <end position="22"/>
    </location>
</feature>
<gene>
    <name evidence="2" type="ORF">F511_28188</name>
</gene>
<feature type="compositionally biased region" description="Acidic residues" evidence="1">
    <location>
        <begin position="1"/>
        <end position="11"/>
    </location>
</feature>
<feature type="compositionally biased region" description="Basic and acidic residues" evidence="1">
    <location>
        <begin position="12"/>
        <end position="22"/>
    </location>
</feature>
<evidence type="ECO:0000313" key="3">
    <source>
        <dbReference type="Proteomes" id="UP000250235"/>
    </source>
</evidence>
<dbReference type="Proteomes" id="UP000250235">
    <property type="component" value="Unassembled WGS sequence"/>
</dbReference>
<proteinExistence type="predicted"/>
<accession>A0A2Z7AE58</accession>
<evidence type="ECO:0000256" key="1">
    <source>
        <dbReference type="SAM" id="MobiDB-lite"/>
    </source>
</evidence>
<sequence>MIEDFSSEDDEGQLKRGSADKSKLAKFLKSGCKREEKKRSLNSVNKQLARTRLAQSISD</sequence>
<protein>
    <submittedName>
        <fullName evidence="2">Uncharacterized protein</fullName>
    </submittedName>
</protein>
<keyword evidence="3" id="KW-1185">Reference proteome</keyword>
<organism evidence="2 3">
    <name type="scientific">Dorcoceras hygrometricum</name>
    <dbReference type="NCBI Taxonomy" id="472368"/>
    <lineage>
        <taxon>Eukaryota</taxon>
        <taxon>Viridiplantae</taxon>
        <taxon>Streptophyta</taxon>
        <taxon>Embryophyta</taxon>
        <taxon>Tracheophyta</taxon>
        <taxon>Spermatophyta</taxon>
        <taxon>Magnoliopsida</taxon>
        <taxon>eudicotyledons</taxon>
        <taxon>Gunneridae</taxon>
        <taxon>Pentapetalae</taxon>
        <taxon>asterids</taxon>
        <taxon>lamiids</taxon>
        <taxon>Lamiales</taxon>
        <taxon>Gesneriaceae</taxon>
        <taxon>Didymocarpoideae</taxon>
        <taxon>Trichosporeae</taxon>
        <taxon>Loxocarpinae</taxon>
        <taxon>Dorcoceras</taxon>
    </lineage>
</organism>
<feature type="region of interest" description="Disordered" evidence="1">
    <location>
        <begin position="36"/>
        <end position="59"/>
    </location>
</feature>
<dbReference type="EMBL" id="KV016262">
    <property type="protein sequence ID" value="KZV19888.1"/>
    <property type="molecule type" value="Genomic_DNA"/>
</dbReference>
<name>A0A2Z7AE58_9LAMI</name>
<dbReference type="AlphaFoldDB" id="A0A2Z7AE58"/>
<reference evidence="2 3" key="1">
    <citation type="journal article" date="2015" name="Proc. Natl. Acad. Sci. U.S.A.">
        <title>The resurrection genome of Boea hygrometrica: A blueprint for survival of dehydration.</title>
        <authorList>
            <person name="Xiao L."/>
            <person name="Yang G."/>
            <person name="Zhang L."/>
            <person name="Yang X."/>
            <person name="Zhao S."/>
            <person name="Ji Z."/>
            <person name="Zhou Q."/>
            <person name="Hu M."/>
            <person name="Wang Y."/>
            <person name="Chen M."/>
            <person name="Xu Y."/>
            <person name="Jin H."/>
            <person name="Xiao X."/>
            <person name="Hu G."/>
            <person name="Bao F."/>
            <person name="Hu Y."/>
            <person name="Wan P."/>
            <person name="Li L."/>
            <person name="Deng X."/>
            <person name="Kuang T."/>
            <person name="Xiang C."/>
            <person name="Zhu J.K."/>
            <person name="Oliver M.J."/>
            <person name="He Y."/>
        </authorList>
    </citation>
    <scope>NUCLEOTIDE SEQUENCE [LARGE SCALE GENOMIC DNA]</scope>
    <source>
        <strain evidence="3">cv. XS01</strain>
    </source>
</reference>
<evidence type="ECO:0000313" key="2">
    <source>
        <dbReference type="EMBL" id="KZV19888.1"/>
    </source>
</evidence>
<feature type="compositionally biased region" description="Polar residues" evidence="1">
    <location>
        <begin position="41"/>
        <end position="59"/>
    </location>
</feature>